<reference evidence="4 5" key="1">
    <citation type="submission" date="2018-12" db="EMBL/GenBank/DDBJ databases">
        <title>Venturia inaequalis Genome Resource.</title>
        <authorList>
            <person name="Lichtner F.J."/>
        </authorList>
    </citation>
    <scope>NUCLEOTIDE SEQUENCE [LARGE SCALE GENOMIC DNA]</scope>
    <source>
        <strain evidence="4 5">120213</strain>
    </source>
</reference>
<evidence type="ECO:0000256" key="1">
    <source>
        <dbReference type="ARBA" id="ARBA00023242"/>
    </source>
</evidence>
<comment type="caution">
    <text evidence="4">The sequence shown here is derived from an EMBL/GenBank/DDBJ whole genome shotgun (WGS) entry which is preliminary data.</text>
</comment>
<dbReference type="GO" id="GO:0008270">
    <property type="term" value="F:zinc ion binding"/>
    <property type="evidence" value="ECO:0007669"/>
    <property type="project" value="InterPro"/>
</dbReference>
<evidence type="ECO:0000313" key="4">
    <source>
        <dbReference type="EMBL" id="KAE9986859.1"/>
    </source>
</evidence>
<feature type="region of interest" description="Disordered" evidence="2">
    <location>
        <begin position="1"/>
        <end position="30"/>
    </location>
</feature>
<evidence type="ECO:0000313" key="5">
    <source>
        <dbReference type="Proteomes" id="UP000447873"/>
    </source>
</evidence>
<dbReference type="Gene3D" id="4.10.240.10">
    <property type="entry name" value="Zn(2)-C6 fungal-type DNA-binding domain"/>
    <property type="match status" value="1"/>
</dbReference>
<dbReference type="PROSITE" id="PS00463">
    <property type="entry name" value="ZN2_CY6_FUNGAL_1"/>
    <property type="match status" value="1"/>
</dbReference>
<dbReference type="Pfam" id="PF00172">
    <property type="entry name" value="Zn_clus"/>
    <property type="match status" value="1"/>
</dbReference>
<dbReference type="SUPFAM" id="SSF57701">
    <property type="entry name" value="Zn2/Cys6 DNA-binding domain"/>
    <property type="match status" value="1"/>
</dbReference>
<sequence>MTSEASQATTPDSITGKPKRRPHSNLKSRNGCAQCKKRKVKCDEAPGSCGACVRRGDRCSLKPSTPPPSPYQPDLVPVSGLLDLKLLHNFSTKTASTLTNHETLRQFYRVNFLDEVLKYDYLLHCVLAFSAFHIVEQQEELLKAIPSEHSYEIESQLEEYLAAAHTHFNASIRSFRRTLTGITIENCHALLVCSSYLFVTSMAESAYSLRRNSARSSSPRPCHISDFLKWLPLLRGTKAVALTGDIVTQVKTGPMASIFTNDDFVGLTCRGRWEENFIYLDKLVEAFQERSEATVLVICLPAVEMLREQMRKKHAEPESAAAFHWALEVDCIFIELLEAQASEALLVFASYCVLLHSQNWRWWIKDWPANTVRMIEPMLSERWRGMLDWPLKVTEDRSVKFGFKDGSTGTGHTIFDPYKQQAAR</sequence>
<dbReference type="GO" id="GO:0001228">
    <property type="term" value="F:DNA-binding transcription activator activity, RNA polymerase II-specific"/>
    <property type="evidence" value="ECO:0007669"/>
    <property type="project" value="TreeGrafter"/>
</dbReference>
<dbReference type="InterPro" id="IPR036864">
    <property type="entry name" value="Zn2-C6_fun-type_DNA-bd_sf"/>
</dbReference>
<dbReference type="SMART" id="SM00066">
    <property type="entry name" value="GAL4"/>
    <property type="match status" value="1"/>
</dbReference>
<dbReference type="AlphaFoldDB" id="A0A8H3Z665"/>
<dbReference type="PROSITE" id="PS50048">
    <property type="entry name" value="ZN2_CY6_FUNGAL_2"/>
    <property type="match status" value="1"/>
</dbReference>
<evidence type="ECO:0000256" key="2">
    <source>
        <dbReference type="SAM" id="MobiDB-lite"/>
    </source>
</evidence>
<dbReference type="PANTHER" id="PTHR47784">
    <property type="entry name" value="STEROL UPTAKE CONTROL PROTEIN 2"/>
    <property type="match status" value="1"/>
</dbReference>
<dbReference type="InterPro" id="IPR001138">
    <property type="entry name" value="Zn2Cys6_DnaBD"/>
</dbReference>
<organism evidence="4 5">
    <name type="scientific">Venturia inaequalis</name>
    <name type="common">Apple scab fungus</name>
    <dbReference type="NCBI Taxonomy" id="5025"/>
    <lineage>
        <taxon>Eukaryota</taxon>
        <taxon>Fungi</taxon>
        <taxon>Dikarya</taxon>
        <taxon>Ascomycota</taxon>
        <taxon>Pezizomycotina</taxon>
        <taxon>Dothideomycetes</taxon>
        <taxon>Pleosporomycetidae</taxon>
        <taxon>Venturiales</taxon>
        <taxon>Venturiaceae</taxon>
        <taxon>Venturia</taxon>
    </lineage>
</organism>
<dbReference type="PANTHER" id="PTHR47784:SF5">
    <property type="entry name" value="STEROL UPTAKE CONTROL PROTEIN 2"/>
    <property type="match status" value="1"/>
</dbReference>
<dbReference type="InterPro" id="IPR053157">
    <property type="entry name" value="Sterol_Uptake_Regulator"/>
</dbReference>
<keyword evidence="1" id="KW-0539">Nucleus</keyword>
<feature type="compositionally biased region" description="Polar residues" evidence="2">
    <location>
        <begin position="1"/>
        <end position="13"/>
    </location>
</feature>
<name>A0A8H3Z665_VENIN</name>
<proteinExistence type="predicted"/>
<feature type="domain" description="Zn(2)-C6 fungal-type" evidence="3">
    <location>
        <begin position="31"/>
        <end position="61"/>
    </location>
</feature>
<dbReference type="Proteomes" id="UP000447873">
    <property type="component" value="Unassembled WGS sequence"/>
</dbReference>
<feature type="compositionally biased region" description="Basic residues" evidence="2">
    <location>
        <begin position="17"/>
        <end position="26"/>
    </location>
</feature>
<gene>
    <name evidence="4" type="ORF">EG328_004578</name>
</gene>
<protein>
    <recommendedName>
        <fullName evidence="3">Zn(2)-C6 fungal-type domain-containing protein</fullName>
    </recommendedName>
</protein>
<dbReference type="EMBL" id="WNWS01000025">
    <property type="protein sequence ID" value="KAE9986859.1"/>
    <property type="molecule type" value="Genomic_DNA"/>
</dbReference>
<evidence type="ECO:0000259" key="3">
    <source>
        <dbReference type="PROSITE" id="PS50048"/>
    </source>
</evidence>
<dbReference type="CDD" id="cd00067">
    <property type="entry name" value="GAL4"/>
    <property type="match status" value="1"/>
</dbReference>
<accession>A0A8H3Z665</accession>